<dbReference type="AlphaFoldDB" id="A0A8C2Y5G7"/>
<dbReference type="Proteomes" id="UP000694412">
    <property type="component" value="Unassembled WGS sequence"/>
</dbReference>
<name>A0A8C2Y5G7_COTJA</name>
<dbReference type="InterPro" id="IPR013783">
    <property type="entry name" value="Ig-like_fold"/>
</dbReference>
<evidence type="ECO:0000259" key="4">
    <source>
        <dbReference type="PROSITE" id="PS50835"/>
    </source>
</evidence>
<dbReference type="SUPFAM" id="SSF48726">
    <property type="entry name" value="Immunoglobulin"/>
    <property type="match status" value="1"/>
</dbReference>
<sequence>MDLQTPIGGLSLICKGSGFTFNSYGMGWVRQAPGKGLEWVAGINSPAYGSSTWYVPAVQGRATIMRDNGQSTVRLQLNSLKDEDSAMYYCTKSADGWYAAAYGTGDEAGYMDTTWALICHSGLITMAIILDIRAQVPSM</sequence>
<dbReference type="InterPro" id="IPR036179">
    <property type="entry name" value="Ig-like_dom_sf"/>
</dbReference>
<dbReference type="GeneTree" id="ENSGT01050000244936"/>
<evidence type="ECO:0000256" key="2">
    <source>
        <dbReference type="ARBA" id="ARBA00023130"/>
    </source>
</evidence>
<feature type="domain" description="Ig-like" evidence="4">
    <location>
        <begin position="1"/>
        <end position="91"/>
    </location>
</feature>
<accession>A0A8C2Y5G7</accession>
<dbReference type="Gene3D" id="2.60.40.10">
    <property type="entry name" value="Immunoglobulins"/>
    <property type="match status" value="1"/>
</dbReference>
<keyword evidence="1" id="KW-0391">Immunity</keyword>
<evidence type="ECO:0000313" key="6">
    <source>
        <dbReference type="Proteomes" id="UP000694412"/>
    </source>
</evidence>
<dbReference type="GO" id="GO:0019814">
    <property type="term" value="C:immunoglobulin complex"/>
    <property type="evidence" value="ECO:0007669"/>
    <property type="project" value="UniProtKB-KW"/>
</dbReference>
<keyword evidence="3" id="KW-1280">Immunoglobulin</keyword>
<dbReference type="Ensembl" id="ENSCJPT00005003371.1">
    <property type="protein sequence ID" value="ENSCJPP00005001933.1"/>
    <property type="gene ID" value="ENSCJPG00005002021.1"/>
</dbReference>
<dbReference type="InterPro" id="IPR013106">
    <property type="entry name" value="Ig_V-set"/>
</dbReference>
<organism evidence="5 6">
    <name type="scientific">Coturnix japonica</name>
    <name type="common">Japanese quail</name>
    <name type="synonym">Coturnix coturnix japonica</name>
    <dbReference type="NCBI Taxonomy" id="93934"/>
    <lineage>
        <taxon>Eukaryota</taxon>
        <taxon>Metazoa</taxon>
        <taxon>Chordata</taxon>
        <taxon>Craniata</taxon>
        <taxon>Vertebrata</taxon>
        <taxon>Euteleostomi</taxon>
        <taxon>Archelosauria</taxon>
        <taxon>Archosauria</taxon>
        <taxon>Dinosauria</taxon>
        <taxon>Saurischia</taxon>
        <taxon>Theropoda</taxon>
        <taxon>Coelurosauria</taxon>
        <taxon>Aves</taxon>
        <taxon>Neognathae</taxon>
        <taxon>Galloanserae</taxon>
        <taxon>Galliformes</taxon>
        <taxon>Phasianidae</taxon>
        <taxon>Perdicinae</taxon>
        <taxon>Coturnix</taxon>
    </lineage>
</organism>
<keyword evidence="2" id="KW-1064">Adaptive immunity</keyword>
<dbReference type="GO" id="GO:0005576">
    <property type="term" value="C:extracellular region"/>
    <property type="evidence" value="ECO:0007669"/>
    <property type="project" value="UniProtKB-ARBA"/>
</dbReference>
<dbReference type="PROSITE" id="PS50835">
    <property type="entry name" value="IG_LIKE"/>
    <property type="match status" value="1"/>
</dbReference>
<dbReference type="PANTHER" id="PTHR23266">
    <property type="entry name" value="IMMUNOGLOBULIN HEAVY CHAIN"/>
    <property type="match status" value="1"/>
</dbReference>
<keyword evidence="6" id="KW-1185">Reference proteome</keyword>
<dbReference type="GO" id="GO:0002250">
    <property type="term" value="P:adaptive immune response"/>
    <property type="evidence" value="ECO:0007669"/>
    <property type="project" value="UniProtKB-KW"/>
</dbReference>
<reference evidence="5" key="1">
    <citation type="submission" date="2025-08" db="UniProtKB">
        <authorList>
            <consortium name="Ensembl"/>
        </authorList>
    </citation>
    <scope>IDENTIFICATION</scope>
</reference>
<proteinExistence type="predicted"/>
<dbReference type="Pfam" id="PF07686">
    <property type="entry name" value="V-set"/>
    <property type="match status" value="1"/>
</dbReference>
<dbReference type="InterPro" id="IPR050199">
    <property type="entry name" value="IgHV"/>
</dbReference>
<dbReference type="InterPro" id="IPR007110">
    <property type="entry name" value="Ig-like_dom"/>
</dbReference>
<evidence type="ECO:0000256" key="3">
    <source>
        <dbReference type="ARBA" id="ARBA00043265"/>
    </source>
</evidence>
<dbReference type="FunFam" id="2.60.40.10:FF:002198">
    <property type="entry name" value="Immunoglobulin heavy variable 5-2"/>
    <property type="match status" value="1"/>
</dbReference>
<evidence type="ECO:0000313" key="5">
    <source>
        <dbReference type="Ensembl" id="ENSCJPP00005001933.1"/>
    </source>
</evidence>
<reference evidence="5" key="2">
    <citation type="submission" date="2025-09" db="UniProtKB">
        <authorList>
            <consortium name="Ensembl"/>
        </authorList>
    </citation>
    <scope>IDENTIFICATION</scope>
</reference>
<evidence type="ECO:0000256" key="1">
    <source>
        <dbReference type="ARBA" id="ARBA00022859"/>
    </source>
</evidence>
<protein>
    <recommendedName>
        <fullName evidence="4">Ig-like domain-containing protein</fullName>
    </recommendedName>
</protein>
<dbReference type="SMART" id="SM00406">
    <property type="entry name" value="IGv"/>
    <property type="match status" value="1"/>
</dbReference>